<evidence type="ECO:0000313" key="9">
    <source>
        <dbReference type="Proteomes" id="UP001163828"/>
    </source>
</evidence>
<keyword evidence="9" id="KW-1185">Reference proteome</keyword>
<comment type="caution">
    <text evidence="8">The sequence shown here is derived from an EMBL/GenBank/DDBJ whole genome shotgun (WGS) entry which is preliminary data.</text>
</comment>
<feature type="domain" description="Gfo/Idh/MocA-like oxidoreductase N-terminal" evidence="6">
    <location>
        <begin position="28"/>
        <end position="148"/>
    </location>
</feature>
<dbReference type="SUPFAM" id="SSF51735">
    <property type="entry name" value="NAD(P)-binding Rossmann-fold domains"/>
    <property type="match status" value="1"/>
</dbReference>
<dbReference type="InterPro" id="IPR000683">
    <property type="entry name" value="Gfo/Idh/MocA-like_OxRdtase_N"/>
</dbReference>
<feature type="domain" description="GFO/IDH/MocA-like oxidoreductase" evidence="7">
    <location>
        <begin position="158"/>
        <end position="291"/>
    </location>
</feature>
<dbReference type="InterPro" id="IPR050984">
    <property type="entry name" value="Gfo/Idh/MocA_domain"/>
</dbReference>
<evidence type="ECO:0000256" key="1">
    <source>
        <dbReference type="ARBA" id="ARBA00010928"/>
    </source>
</evidence>
<dbReference type="Proteomes" id="UP001163828">
    <property type="component" value="Unassembled WGS sequence"/>
</dbReference>
<name>A0ABQ8Q3P8_9AGAR</name>
<dbReference type="Gene3D" id="3.40.50.720">
    <property type="entry name" value="NAD(P)-binding Rossmann-like Domain"/>
    <property type="match status" value="1"/>
</dbReference>
<dbReference type="Pfam" id="PF22725">
    <property type="entry name" value="GFO_IDH_MocA_C3"/>
    <property type="match status" value="1"/>
</dbReference>
<dbReference type="Pfam" id="PF01408">
    <property type="entry name" value="GFO_IDH_MocA"/>
    <property type="match status" value="1"/>
</dbReference>
<evidence type="ECO:0000256" key="3">
    <source>
        <dbReference type="ARBA" id="ARBA00038984"/>
    </source>
</evidence>
<dbReference type="PANTHER" id="PTHR22604:SF105">
    <property type="entry name" value="TRANS-1,2-DIHYDROBENZENE-1,2-DIOL DEHYDROGENASE"/>
    <property type="match status" value="1"/>
</dbReference>
<proteinExistence type="inferred from homology"/>
<protein>
    <recommendedName>
        <fullName evidence="3">D-xylose 1-dehydrogenase (NADP(+), D-xylono-1,5-lactone-forming)</fullName>
        <ecNumber evidence="3">1.1.1.179</ecNumber>
    </recommendedName>
    <alternativeName>
        <fullName evidence="4">D-xylose-NADP dehydrogenase</fullName>
    </alternativeName>
</protein>
<evidence type="ECO:0000256" key="2">
    <source>
        <dbReference type="ARBA" id="ARBA00023002"/>
    </source>
</evidence>
<dbReference type="InterPro" id="IPR036291">
    <property type="entry name" value="NAD(P)-bd_dom_sf"/>
</dbReference>
<evidence type="ECO:0000256" key="4">
    <source>
        <dbReference type="ARBA" id="ARBA00042988"/>
    </source>
</evidence>
<dbReference type="InterPro" id="IPR055170">
    <property type="entry name" value="GFO_IDH_MocA-like_dom"/>
</dbReference>
<evidence type="ECO:0000259" key="7">
    <source>
        <dbReference type="Pfam" id="PF22725"/>
    </source>
</evidence>
<sequence length="389" mass="43443">MLALISRVQNISNPPSSAVQPKEKAALRFGCLGAAKIVPTALATPAKSHSDVVLYAVAARDKVRAEEFARKYGFHKSYGGPSGYQDLINDPEVDVIYNPLPNGLHFEWTMKALEGGKHVLLEKPATDTEDEARQIFALAQKKGLVVLEAFHYRFHPSIQRVKAILDSKELGEVKSISAALSAPEGTAKPDDIRWKYELGGGSTMDPGSYTVNVLNYLASPLKSKSVLSASAKRYSSAPQHKQVDKEFTATVSIENDILGELFSNLNESRILGIIPRFPKLKATVHCEGGTVEIFNFLIPHYYHYITVSSTGKQSRVEKAYKFTNGSKGEEWWTTYRYQLEAFVDKVRGRKPQTWVESQETITNMRLIEEIYAKDGFGSRPQSNYEHHDE</sequence>
<dbReference type="PANTHER" id="PTHR22604">
    <property type="entry name" value="OXIDOREDUCTASES"/>
    <property type="match status" value="1"/>
</dbReference>
<comment type="similarity">
    <text evidence="1">Belongs to the Gfo/Idh/MocA family.</text>
</comment>
<evidence type="ECO:0000313" key="8">
    <source>
        <dbReference type="EMBL" id="KAJ3993018.1"/>
    </source>
</evidence>
<dbReference type="SUPFAM" id="SSF55347">
    <property type="entry name" value="Glyceraldehyde-3-phosphate dehydrogenase-like, C-terminal domain"/>
    <property type="match status" value="1"/>
</dbReference>
<dbReference type="EMBL" id="MU790799">
    <property type="protein sequence ID" value="KAJ3993018.1"/>
    <property type="molecule type" value="Genomic_DNA"/>
</dbReference>
<reference evidence="8" key="1">
    <citation type="submission" date="2022-08" db="EMBL/GenBank/DDBJ databases">
        <authorList>
            <consortium name="DOE Joint Genome Institute"/>
            <person name="Min B."/>
            <person name="Riley R."/>
            <person name="Sierra-Patev S."/>
            <person name="Naranjo-Ortiz M."/>
            <person name="Looney B."/>
            <person name="Konkel Z."/>
            <person name="Slot J.C."/>
            <person name="Sakamoto Y."/>
            <person name="Steenwyk J.L."/>
            <person name="Rokas A."/>
            <person name="Carro J."/>
            <person name="Camarero S."/>
            <person name="Ferreira P."/>
            <person name="Molpeceres G."/>
            <person name="Ruiz-Duenas F.J."/>
            <person name="Serrano A."/>
            <person name="Henrissat B."/>
            <person name="Drula E."/>
            <person name="Hughes K.W."/>
            <person name="Mata J.L."/>
            <person name="Ishikawa N.K."/>
            <person name="Vargas-Isla R."/>
            <person name="Ushijima S."/>
            <person name="Smith C.A."/>
            <person name="Ahrendt S."/>
            <person name="Andreopoulos W."/>
            <person name="He G."/>
            <person name="Labutti K."/>
            <person name="Lipzen A."/>
            <person name="Ng V."/>
            <person name="Sandor L."/>
            <person name="Barry K."/>
            <person name="Martinez A.T."/>
            <person name="Xiao Y."/>
            <person name="Gibbons J.G."/>
            <person name="Terashima K."/>
            <person name="Hibbett D.S."/>
            <person name="Grigoriev I.V."/>
        </authorList>
    </citation>
    <scope>NUCLEOTIDE SEQUENCE</scope>
    <source>
        <strain evidence="8">TFB10827</strain>
    </source>
</reference>
<evidence type="ECO:0000256" key="5">
    <source>
        <dbReference type="ARBA" id="ARBA00049233"/>
    </source>
</evidence>
<gene>
    <name evidence="8" type="ORF">F5050DRAFT_1849482</name>
</gene>
<organism evidence="8 9">
    <name type="scientific">Lentinula boryana</name>
    <dbReference type="NCBI Taxonomy" id="40481"/>
    <lineage>
        <taxon>Eukaryota</taxon>
        <taxon>Fungi</taxon>
        <taxon>Dikarya</taxon>
        <taxon>Basidiomycota</taxon>
        <taxon>Agaricomycotina</taxon>
        <taxon>Agaricomycetes</taxon>
        <taxon>Agaricomycetidae</taxon>
        <taxon>Agaricales</taxon>
        <taxon>Marasmiineae</taxon>
        <taxon>Omphalotaceae</taxon>
        <taxon>Lentinula</taxon>
    </lineage>
</organism>
<dbReference type="Gene3D" id="3.30.360.10">
    <property type="entry name" value="Dihydrodipicolinate Reductase, domain 2"/>
    <property type="match status" value="1"/>
</dbReference>
<evidence type="ECO:0000259" key="6">
    <source>
        <dbReference type="Pfam" id="PF01408"/>
    </source>
</evidence>
<accession>A0ABQ8Q3P8</accession>
<dbReference type="EC" id="1.1.1.179" evidence="3"/>
<keyword evidence="2" id="KW-0560">Oxidoreductase</keyword>
<comment type="catalytic activity">
    <reaction evidence="5">
        <text>D-xylose + NADP(+) = D-xylono-1,5-lactone + NADPH + H(+)</text>
        <dbReference type="Rhea" id="RHEA:22000"/>
        <dbReference type="ChEBI" id="CHEBI:15378"/>
        <dbReference type="ChEBI" id="CHEBI:15867"/>
        <dbReference type="ChEBI" id="CHEBI:53455"/>
        <dbReference type="ChEBI" id="CHEBI:57783"/>
        <dbReference type="ChEBI" id="CHEBI:58349"/>
        <dbReference type="EC" id="1.1.1.179"/>
    </reaction>
</comment>